<accession>A0A841E275</accession>
<dbReference type="AlphaFoldDB" id="A0A841E275"/>
<organism evidence="2 3">
    <name type="scientific">Kribbella solani</name>
    <dbReference type="NCBI Taxonomy" id="236067"/>
    <lineage>
        <taxon>Bacteria</taxon>
        <taxon>Bacillati</taxon>
        <taxon>Actinomycetota</taxon>
        <taxon>Actinomycetes</taxon>
        <taxon>Propionibacteriales</taxon>
        <taxon>Kribbellaceae</taxon>
        <taxon>Kribbella</taxon>
    </lineage>
</organism>
<dbReference type="RefSeq" id="WP_184840909.1">
    <property type="nucleotide sequence ID" value="NZ_BAAAVN010000002.1"/>
</dbReference>
<keyword evidence="1" id="KW-0472">Membrane</keyword>
<feature type="transmembrane region" description="Helical" evidence="1">
    <location>
        <begin position="296"/>
        <end position="320"/>
    </location>
</feature>
<comment type="caution">
    <text evidence="2">The sequence shown here is derived from an EMBL/GenBank/DDBJ whole genome shotgun (WGS) entry which is preliminary data.</text>
</comment>
<evidence type="ECO:0000313" key="2">
    <source>
        <dbReference type="EMBL" id="MBB5983136.1"/>
    </source>
</evidence>
<keyword evidence="3" id="KW-1185">Reference proteome</keyword>
<feature type="transmembrane region" description="Helical" evidence="1">
    <location>
        <begin position="123"/>
        <end position="149"/>
    </location>
</feature>
<feature type="transmembrane region" description="Helical" evidence="1">
    <location>
        <begin position="194"/>
        <end position="213"/>
    </location>
</feature>
<feature type="transmembrane region" description="Helical" evidence="1">
    <location>
        <begin position="99"/>
        <end position="117"/>
    </location>
</feature>
<dbReference type="Proteomes" id="UP000558997">
    <property type="component" value="Unassembled WGS sequence"/>
</dbReference>
<reference evidence="2 3" key="1">
    <citation type="submission" date="2020-08" db="EMBL/GenBank/DDBJ databases">
        <title>Sequencing the genomes of 1000 actinobacteria strains.</title>
        <authorList>
            <person name="Klenk H.-P."/>
        </authorList>
    </citation>
    <scope>NUCLEOTIDE SEQUENCE [LARGE SCALE GENOMIC DNA]</scope>
    <source>
        <strain evidence="2 3">DSM 17294</strain>
    </source>
</reference>
<keyword evidence="1" id="KW-1133">Transmembrane helix</keyword>
<name>A0A841E275_9ACTN</name>
<dbReference type="EMBL" id="JACHNF010000001">
    <property type="protein sequence ID" value="MBB5983136.1"/>
    <property type="molecule type" value="Genomic_DNA"/>
</dbReference>
<gene>
    <name evidence="2" type="ORF">HDA44_006477</name>
</gene>
<protein>
    <submittedName>
        <fullName evidence="2">Uncharacterized protein</fullName>
    </submittedName>
</protein>
<feature type="transmembrane region" description="Helical" evidence="1">
    <location>
        <begin position="161"/>
        <end position="182"/>
    </location>
</feature>
<evidence type="ECO:0000313" key="3">
    <source>
        <dbReference type="Proteomes" id="UP000558997"/>
    </source>
</evidence>
<proteinExistence type="predicted"/>
<feature type="transmembrane region" description="Helical" evidence="1">
    <location>
        <begin position="252"/>
        <end position="276"/>
    </location>
</feature>
<evidence type="ECO:0000256" key="1">
    <source>
        <dbReference type="SAM" id="Phobius"/>
    </source>
</evidence>
<feature type="transmembrane region" description="Helical" evidence="1">
    <location>
        <begin position="58"/>
        <end position="79"/>
    </location>
</feature>
<feature type="transmembrane region" description="Helical" evidence="1">
    <location>
        <begin position="32"/>
        <end position="52"/>
    </location>
</feature>
<keyword evidence="1" id="KW-0812">Transmembrane</keyword>
<sequence>MGTSAELARYEQRFRRAGLPLFIEDFSPTHDIFTRAAPLLVLVFLAEMLGATSLDWHWWQNLLAALGGLIALVAGFGLLNRFRGRPFWSLPTRFGIPELAMFVLLPALLPLVTQGQLKQFFGIAIGNLLLVGVAYIVIGYGLIATVIWGVRRLATELANSVASFIRALPLLLVFSLVLFITADMWQVFAGMPTAFIIFSVVAFTLLSTVFLLIRLPREVDAIERDAGSGPPLQRIQRVNLSVNLMIRQWMQVLVVSTGVGLFFVAFGLLAISEHIYDQWGVPLGSWSYHVTLMNHPLVLSASLIKVSVGIANFTGLYYSIALLTDSTYRAEFLDNVTTELRDLFAARTDYLTLRATAADQVSQSVRGPIAK</sequence>